<protein>
    <submittedName>
        <fullName evidence="1">Uncharacterized protein</fullName>
    </submittedName>
</protein>
<proteinExistence type="predicted"/>
<keyword evidence="2" id="KW-1185">Reference proteome</keyword>
<evidence type="ECO:0000313" key="1">
    <source>
        <dbReference type="EMBL" id="KAI8570291.1"/>
    </source>
</evidence>
<evidence type="ECO:0000313" key="2">
    <source>
        <dbReference type="Proteomes" id="UP001062846"/>
    </source>
</evidence>
<sequence>MSITSKFLPLHLSFPNPNPKSPFPTHTPRPLSRPKPLTIRCAKKRQRTGKLRYPSEKKKLKSKQKTQIDEADKFEGFWRLYKLGVPVHRDPGKDFLGVSDALLKQIAKALKFPAASMLPPEAFSVVRKSFDARKFLKEPKFVYTVDMDVNKLLDLEPCTWDFIFELEPKVGEIEHLPHERVSGDVTSIIQNYRTIYNGTVPIKDGNNQHSEPHKHPTTKKPRVVVVGSGPSGLFASLVLAEFGADVALLERGQAVEQRGRDIGALVVRKILQLESNFCFGEGGAGTWSDGKLVTRIGRNSNSVLSVMKTLVTFGAPENILFDGKPHLGTDRLVPLLRNFRQHLQRLGVDIRFGTRVDDLLVENGNVVGVEVSDSRSTLKFNSQKLGCDAAVLAVGHSARDIYQMLLSHDTILVPKEFAVCFSANICVICFHCDMHLLFFSHIMTSAFISESTLKNRTTHHVADHLMSRSLCVWAFDCNCTQVGLRIEHPQELINSIQYAELAAEVRSGRGRIPVADYKVGKYISGDDADEPFDSGPMKRSCYSFCMCPGGQVVLTTTNTSELCINGMSFSRRASKWANAALVVTVSSKDFESLNFHGPVAGVEFQREFERRAATMGGGNFQVPVQTVTDFLENKLPGASIPPSSYRLGVKAASLHELFPSYITEALQSSILTFNNELPGFISSNALLHGVETRTSSPVKIPRSAETYECTSLKGLYPIGEGAGYAGGIVSAAVDGMHAGFALAKSLDLYRGSVESVLGKAKSSGFTSY</sequence>
<dbReference type="Proteomes" id="UP001062846">
    <property type="component" value="Chromosome 1"/>
</dbReference>
<accession>A0ACC0PYQ6</accession>
<organism evidence="1 2">
    <name type="scientific">Rhododendron molle</name>
    <name type="common">Chinese azalea</name>
    <name type="synonym">Azalea mollis</name>
    <dbReference type="NCBI Taxonomy" id="49168"/>
    <lineage>
        <taxon>Eukaryota</taxon>
        <taxon>Viridiplantae</taxon>
        <taxon>Streptophyta</taxon>
        <taxon>Embryophyta</taxon>
        <taxon>Tracheophyta</taxon>
        <taxon>Spermatophyta</taxon>
        <taxon>Magnoliopsida</taxon>
        <taxon>eudicotyledons</taxon>
        <taxon>Gunneridae</taxon>
        <taxon>Pentapetalae</taxon>
        <taxon>asterids</taxon>
        <taxon>Ericales</taxon>
        <taxon>Ericaceae</taxon>
        <taxon>Ericoideae</taxon>
        <taxon>Rhodoreae</taxon>
        <taxon>Rhododendron</taxon>
    </lineage>
</organism>
<name>A0ACC0PYQ6_RHOML</name>
<dbReference type="EMBL" id="CM046388">
    <property type="protein sequence ID" value="KAI8570291.1"/>
    <property type="molecule type" value="Genomic_DNA"/>
</dbReference>
<reference evidence="1" key="1">
    <citation type="submission" date="2022-02" db="EMBL/GenBank/DDBJ databases">
        <title>Plant Genome Project.</title>
        <authorList>
            <person name="Zhang R.-G."/>
        </authorList>
    </citation>
    <scope>NUCLEOTIDE SEQUENCE</scope>
    <source>
        <strain evidence="1">AT1</strain>
    </source>
</reference>
<comment type="caution">
    <text evidence="1">The sequence shown here is derived from an EMBL/GenBank/DDBJ whole genome shotgun (WGS) entry which is preliminary data.</text>
</comment>
<gene>
    <name evidence="1" type="ORF">RHMOL_Rhmol01G0023100</name>
</gene>